<dbReference type="OrthoDB" id="16092at2759"/>
<dbReference type="InterPro" id="IPR019159">
    <property type="entry name" value="CCDC93_CC"/>
</dbReference>
<reference evidence="8" key="1">
    <citation type="submission" date="2017-10" db="EMBL/GenBank/DDBJ databases">
        <title>Rapid genome shrinkage in a self-fertile nematode reveals novel sperm competition proteins.</title>
        <authorList>
            <person name="Yin D."/>
            <person name="Schwarz E.M."/>
            <person name="Thomas C.G."/>
            <person name="Felde R.L."/>
            <person name="Korf I.F."/>
            <person name="Cutter A.D."/>
            <person name="Schartner C.M."/>
            <person name="Ralston E.J."/>
            <person name="Meyer B.J."/>
            <person name="Haag E.S."/>
        </authorList>
    </citation>
    <scope>NUCLEOTIDE SEQUENCE [LARGE SCALE GENOMIC DNA]</scope>
    <source>
        <strain evidence="8">JU1422</strain>
    </source>
</reference>
<keyword evidence="8" id="KW-1185">Reference proteome</keyword>
<evidence type="ECO:0000256" key="2">
    <source>
        <dbReference type="ARBA" id="ARBA00016765"/>
    </source>
</evidence>
<sequence length="678" mass="78100">MANKQKKKQAKKAAQQAQQNAQNAVEIQLGSPSSQSSAPSPQPPQGLRNRQSPQQAQKVVAPPKIYNHEIILNALSDAGYHRARVTSLSLYDRILGGICWAMSMSYPKPKGKQWWFFEEVDGAKKNDKERQAEITQMMQVKSDIHCNLNASNHDILNMNPQVVGPLVDFVLARINNMVLDKNAFFSWSGLFVCRYDHRPTFLEEHFYALRTFNLNQYSDAIRMLKFDHSIIRDDWVTGRQMLYEYANYSRTGRRTFPSTVVDGYEIVRRPNPELVSAAVRDKLDILMDTIMNSLTERTHENVLAMIALVDELRFAVRLSQIEIRFYQECGAFHKMYSQFHDEGSAFLKTNAIAYEINPSDPIKVTECVEDIKERFQILNKYLLGNEIVEKQKRSRNLRQNYDEYDPLGYYHADNSHRADVLDKEVKKLQLRATLCNEIPKELDPVFEAYNNLQKKKEDSFPEPTEEHIGLFQDIDYALVDDITFLMTSVTNMLDELDQLPPIVDKIDYDFRQATRAYANDCHNILSDWYWKARILKEERRNLHRKMRDLRMDAKIVKHKIYFAKPEATLVRVFFSKIRISYLSNEKLAPKVVRTAAAAGLDVFDGPVITVISFAKIVKKRPRSAVTSAVGRLLWTNQFVLRISSAIQKPQRPAARPLLSQKYPNQNAGSGCDIALFAA</sequence>
<evidence type="ECO:0000313" key="7">
    <source>
        <dbReference type="EMBL" id="PIC21446.1"/>
    </source>
</evidence>
<protein>
    <recommendedName>
        <fullName evidence="2">Coiled-coil domain-containing protein 93</fullName>
    </recommendedName>
</protein>
<dbReference type="PANTHER" id="PTHR16441">
    <property type="entry name" value="FIDIPIDINE"/>
    <property type="match status" value="1"/>
</dbReference>
<dbReference type="InterPro" id="IPR039116">
    <property type="entry name" value="CCDC93"/>
</dbReference>
<evidence type="ECO:0000259" key="5">
    <source>
        <dbReference type="Pfam" id="PF09762"/>
    </source>
</evidence>
<accession>A0A2G5T2X9</accession>
<dbReference type="Pfam" id="PF09762">
    <property type="entry name" value="CCDC93_CC"/>
    <property type="match status" value="1"/>
</dbReference>
<comment type="similarity">
    <text evidence="1">Belongs to the CCDC93 family.</text>
</comment>
<proteinExistence type="inferred from homology"/>
<feature type="compositionally biased region" description="Low complexity" evidence="4">
    <location>
        <begin position="12"/>
        <end position="24"/>
    </location>
</feature>
<dbReference type="STRING" id="1611254.A0A2G5T2X9"/>
<keyword evidence="3" id="KW-0175">Coiled coil</keyword>
<organism evidence="7 8">
    <name type="scientific">Caenorhabditis nigoni</name>
    <dbReference type="NCBI Taxonomy" id="1611254"/>
    <lineage>
        <taxon>Eukaryota</taxon>
        <taxon>Metazoa</taxon>
        <taxon>Ecdysozoa</taxon>
        <taxon>Nematoda</taxon>
        <taxon>Chromadorea</taxon>
        <taxon>Rhabditida</taxon>
        <taxon>Rhabditina</taxon>
        <taxon>Rhabditomorpha</taxon>
        <taxon>Rhabditoidea</taxon>
        <taxon>Rhabditidae</taxon>
        <taxon>Peloderinae</taxon>
        <taxon>Caenorhabditis</taxon>
    </lineage>
</organism>
<dbReference type="EMBL" id="PDUG01000006">
    <property type="protein sequence ID" value="PIC21446.1"/>
    <property type="molecule type" value="Genomic_DNA"/>
</dbReference>
<evidence type="ECO:0000259" key="6">
    <source>
        <dbReference type="Pfam" id="PF21673"/>
    </source>
</evidence>
<feature type="domain" description="CCDC93 coiled-coil" evidence="5">
    <location>
        <begin position="215"/>
        <end position="572"/>
    </location>
</feature>
<evidence type="ECO:0000256" key="4">
    <source>
        <dbReference type="SAM" id="MobiDB-lite"/>
    </source>
</evidence>
<evidence type="ECO:0000313" key="8">
    <source>
        <dbReference type="Proteomes" id="UP000230233"/>
    </source>
</evidence>
<dbReference type="InterPro" id="IPR048747">
    <property type="entry name" value="CCDC93_N"/>
</dbReference>
<gene>
    <name evidence="7" type="primary">Cni-C31E10.6</name>
    <name evidence="7" type="synonym">Cnig_chr_X.g26274</name>
    <name evidence="7" type="ORF">B9Z55_026274</name>
</gene>
<feature type="region of interest" description="Disordered" evidence="4">
    <location>
        <begin position="1"/>
        <end position="59"/>
    </location>
</feature>
<dbReference type="Pfam" id="PF21673">
    <property type="entry name" value="CCDC93_N"/>
    <property type="match status" value="1"/>
</dbReference>
<name>A0A2G5T2X9_9PELO</name>
<comment type="caution">
    <text evidence="7">The sequence shown here is derived from an EMBL/GenBank/DDBJ whole genome shotgun (WGS) entry which is preliminary data.</text>
</comment>
<dbReference type="AlphaFoldDB" id="A0A2G5T2X9"/>
<evidence type="ECO:0000256" key="3">
    <source>
        <dbReference type="ARBA" id="ARBA00023054"/>
    </source>
</evidence>
<feature type="domain" description="CCDC93 N-terminal" evidence="6">
    <location>
        <begin position="69"/>
        <end position="175"/>
    </location>
</feature>
<feature type="compositionally biased region" description="Polar residues" evidence="4">
    <location>
        <begin position="48"/>
        <end position="57"/>
    </location>
</feature>
<evidence type="ECO:0000256" key="1">
    <source>
        <dbReference type="ARBA" id="ARBA00007219"/>
    </source>
</evidence>
<dbReference type="GO" id="GO:0006893">
    <property type="term" value="P:Golgi to plasma membrane transport"/>
    <property type="evidence" value="ECO:0007669"/>
    <property type="project" value="TreeGrafter"/>
</dbReference>
<dbReference type="Proteomes" id="UP000230233">
    <property type="component" value="Chromosome X"/>
</dbReference>
<feature type="compositionally biased region" description="Basic residues" evidence="4">
    <location>
        <begin position="1"/>
        <end position="11"/>
    </location>
</feature>
<dbReference type="PANTHER" id="PTHR16441:SF9">
    <property type="entry name" value="COILED-COIL DOMAIN-CONTAINING PROTEIN 93"/>
    <property type="match status" value="1"/>
</dbReference>